<gene>
    <name evidence="1" type="ORF">Dacsa_2056</name>
</gene>
<name>K9YX93_DACS8</name>
<proteinExistence type="predicted"/>
<protein>
    <recommendedName>
        <fullName evidence="3">DUF4258 domain-containing protein</fullName>
    </recommendedName>
</protein>
<evidence type="ECO:0008006" key="3">
    <source>
        <dbReference type="Google" id="ProtNLM"/>
    </source>
</evidence>
<dbReference type="AlphaFoldDB" id="K9YX93"/>
<accession>K9YX93</accession>
<reference evidence="1" key="1">
    <citation type="submission" date="2012-04" db="EMBL/GenBank/DDBJ databases">
        <title>Finished genome of Dactylococcopsis salina PCC 8305.</title>
        <authorList>
            <consortium name="US DOE Joint Genome Institute"/>
            <person name="Gugger M."/>
            <person name="Coursin T."/>
            <person name="Rippka R."/>
            <person name="Tandeau De Marsac N."/>
            <person name="Huntemann M."/>
            <person name="Wei C.-L."/>
            <person name="Han J."/>
            <person name="Detter J.C."/>
            <person name="Han C."/>
            <person name="Tapia R."/>
            <person name="Daligault H."/>
            <person name="Chen A."/>
            <person name="Krypides N."/>
            <person name="Mavromatis K."/>
            <person name="Markowitz V."/>
            <person name="Szeto E."/>
            <person name="Ivanova N."/>
            <person name="Ovchinnikova G."/>
            <person name="Pagani I."/>
            <person name="Pati A."/>
            <person name="Goodwin L."/>
            <person name="Peters L."/>
            <person name="Pitluck S."/>
            <person name="Woyke T."/>
            <person name="Kerfeld C."/>
        </authorList>
    </citation>
    <scope>NUCLEOTIDE SEQUENCE [LARGE SCALE GENOMIC DNA]</scope>
    <source>
        <strain evidence="1">PCC 8305</strain>
    </source>
</reference>
<organism evidence="1 2">
    <name type="scientific">Dactylococcopsis salina (strain PCC 8305)</name>
    <name type="common">Myxobactron salinum</name>
    <dbReference type="NCBI Taxonomy" id="13035"/>
    <lineage>
        <taxon>Bacteria</taxon>
        <taxon>Bacillati</taxon>
        <taxon>Cyanobacteriota</taxon>
        <taxon>Cyanophyceae</taxon>
        <taxon>Nodosilineales</taxon>
        <taxon>Cymatolegaceae</taxon>
        <taxon>Dactylococcopsis</taxon>
    </lineage>
</organism>
<dbReference type="eggNOG" id="ENOG5033AMA">
    <property type="taxonomic scope" value="Bacteria"/>
</dbReference>
<dbReference type="EMBL" id="CP003944">
    <property type="protein sequence ID" value="AFZ50698.1"/>
    <property type="molecule type" value="Genomic_DNA"/>
</dbReference>
<dbReference type="HOGENOM" id="CLU_183615_0_0_3"/>
<evidence type="ECO:0000313" key="2">
    <source>
        <dbReference type="Proteomes" id="UP000010482"/>
    </source>
</evidence>
<dbReference type="Proteomes" id="UP000010482">
    <property type="component" value="Chromosome"/>
</dbReference>
<dbReference type="InterPro" id="IPR025354">
    <property type="entry name" value="DUF4258"/>
</dbReference>
<sequence length="96" mass="11346">MICRLSENLTVELTKHAQTQLLERELRLTWIEETLLNPIATEPDHNDPDLTCAFGKISDCEDEVERVFKVVYNKTKTPWQIVTCYFDRNAKRRFLC</sequence>
<dbReference type="OrthoDB" id="598363at2"/>
<keyword evidence="2" id="KW-1185">Reference proteome</keyword>
<dbReference type="Pfam" id="PF14076">
    <property type="entry name" value="DUF4258"/>
    <property type="match status" value="1"/>
</dbReference>
<dbReference type="STRING" id="13035.Dacsa_2056"/>
<dbReference type="KEGG" id="dsl:Dacsa_2056"/>
<evidence type="ECO:0000313" key="1">
    <source>
        <dbReference type="EMBL" id="AFZ50698.1"/>
    </source>
</evidence>
<dbReference type="RefSeq" id="WP_015229692.1">
    <property type="nucleotide sequence ID" value="NC_019780.1"/>
</dbReference>